<evidence type="ECO:0000256" key="2">
    <source>
        <dbReference type="SAM" id="Phobius"/>
    </source>
</evidence>
<evidence type="ECO:0000313" key="4">
    <source>
        <dbReference type="Ensembl" id="ENSEBUP00000019813.1"/>
    </source>
</evidence>
<keyword evidence="2" id="KW-0472">Membrane</keyword>
<accession>A0A8C4QSD6</accession>
<dbReference type="AlphaFoldDB" id="A0A8C4QSD6"/>
<reference evidence="4" key="1">
    <citation type="submission" date="2025-05" db="UniProtKB">
        <authorList>
            <consortium name="Ensembl"/>
        </authorList>
    </citation>
    <scope>IDENTIFICATION</scope>
</reference>
<proteinExistence type="predicted"/>
<keyword evidence="2" id="KW-0812">Transmembrane</keyword>
<feature type="transmembrane region" description="Helical" evidence="2">
    <location>
        <begin position="119"/>
        <end position="143"/>
    </location>
</feature>
<evidence type="ECO:0000256" key="3">
    <source>
        <dbReference type="SAM" id="SignalP"/>
    </source>
</evidence>
<feature type="chain" id="PRO_5044680541" evidence="3">
    <location>
        <begin position="28"/>
        <end position="152"/>
    </location>
</feature>
<keyword evidence="3" id="KW-0732">Signal</keyword>
<organism evidence="4 5">
    <name type="scientific">Eptatretus burgeri</name>
    <name type="common">Inshore hagfish</name>
    <dbReference type="NCBI Taxonomy" id="7764"/>
    <lineage>
        <taxon>Eukaryota</taxon>
        <taxon>Metazoa</taxon>
        <taxon>Chordata</taxon>
        <taxon>Craniata</taxon>
        <taxon>Vertebrata</taxon>
        <taxon>Cyclostomata</taxon>
        <taxon>Myxini</taxon>
        <taxon>Myxiniformes</taxon>
        <taxon>Myxinidae</taxon>
        <taxon>Eptatretinae</taxon>
        <taxon>Eptatretus</taxon>
    </lineage>
</organism>
<name>A0A8C4QSD6_EPTBU</name>
<evidence type="ECO:0000256" key="1">
    <source>
        <dbReference type="SAM" id="MobiDB-lite"/>
    </source>
</evidence>
<evidence type="ECO:0000313" key="5">
    <source>
        <dbReference type="Proteomes" id="UP000694388"/>
    </source>
</evidence>
<feature type="signal peptide" evidence="3">
    <location>
        <begin position="1"/>
        <end position="27"/>
    </location>
</feature>
<feature type="compositionally biased region" description="Low complexity" evidence="1">
    <location>
        <begin position="55"/>
        <end position="72"/>
    </location>
</feature>
<feature type="compositionally biased region" description="Basic and acidic residues" evidence="1">
    <location>
        <begin position="29"/>
        <end position="38"/>
    </location>
</feature>
<feature type="region of interest" description="Disordered" evidence="1">
    <location>
        <begin position="29"/>
        <end position="73"/>
    </location>
</feature>
<dbReference type="Proteomes" id="UP000694388">
    <property type="component" value="Unplaced"/>
</dbReference>
<dbReference type="Ensembl" id="ENSEBUT00000020388.1">
    <property type="protein sequence ID" value="ENSEBUP00000019813.1"/>
    <property type="gene ID" value="ENSEBUG00000012304.1"/>
</dbReference>
<dbReference type="Ensembl" id="ENSEBUT00000020382.1">
    <property type="protein sequence ID" value="ENSEBUP00000019806.1"/>
    <property type="gene ID" value="ENSEBUG00000012304.1"/>
</dbReference>
<sequence>MDKRSRTNFISMFPFVLLLMASHMTDEATVKTNHEHKSSSTSAAISTHLGHSRSTVKPTGTTPTSTMAKTTGISSLISKETEPSISLSKVVTSTTKQYTTSMMPTETSPSVTKGPLSTIAIILIIVVVVIAVVVIMGVVVVNIQKESGEYIP</sequence>
<keyword evidence="2" id="KW-1133">Transmembrane helix</keyword>
<protein>
    <submittedName>
        <fullName evidence="4">Uncharacterized protein</fullName>
    </submittedName>
</protein>
<keyword evidence="5" id="KW-1185">Reference proteome</keyword>